<evidence type="ECO:0000313" key="2">
    <source>
        <dbReference type="Proteomes" id="UP000030747"/>
    </source>
</evidence>
<name>U6KZC5_EIMTE</name>
<proteinExistence type="predicted"/>
<dbReference type="AlphaFoldDB" id="U6KZC5"/>
<keyword evidence="2" id="KW-1185">Reference proteome</keyword>
<dbReference type="RefSeq" id="XP_013232429.1">
    <property type="nucleotide sequence ID" value="XM_013376975.1"/>
</dbReference>
<accession>U6KZC5</accession>
<protein>
    <submittedName>
        <fullName evidence="1">Uncharacterized protein</fullName>
    </submittedName>
</protein>
<reference evidence="1" key="2">
    <citation type="submission" date="2013-10" db="EMBL/GenBank/DDBJ databases">
        <authorList>
            <person name="Aslett M."/>
        </authorList>
    </citation>
    <scope>NUCLEOTIDE SEQUENCE [LARGE SCALE GENOMIC DNA]</scope>
    <source>
        <strain evidence="1">Houghton</strain>
    </source>
</reference>
<dbReference type="GeneID" id="25251296"/>
<dbReference type="EMBL" id="HG675655">
    <property type="protein sequence ID" value="CDJ41679.1"/>
    <property type="molecule type" value="Genomic_DNA"/>
</dbReference>
<sequence length="110" mass="11754">MQAAEGDGPKPLRLGRTKILSSLKTSSLAAAPRAKQSRAACKVVSWLSCGVIFRGPAPLHEVLGCISRAALVHNIIDFIFLCWIACRTAARRPGGVGFRENQIGRSAKVV</sequence>
<dbReference type="VEuPathDB" id="ToxoDB:ETH_00010505"/>
<dbReference type="VEuPathDB" id="ToxoDB:ETH2_1121100"/>
<organism evidence="1 2">
    <name type="scientific">Eimeria tenella</name>
    <name type="common">Coccidian parasite</name>
    <dbReference type="NCBI Taxonomy" id="5802"/>
    <lineage>
        <taxon>Eukaryota</taxon>
        <taxon>Sar</taxon>
        <taxon>Alveolata</taxon>
        <taxon>Apicomplexa</taxon>
        <taxon>Conoidasida</taxon>
        <taxon>Coccidia</taxon>
        <taxon>Eucoccidiorida</taxon>
        <taxon>Eimeriorina</taxon>
        <taxon>Eimeriidae</taxon>
        <taxon>Eimeria</taxon>
    </lineage>
</organism>
<reference evidence="1" key="1">
    <citation type="submission" date="2013-10" db="EMBL/GenBank/DDBJ databases">
        <title>Genomic analysis of the causative agents of coccidiosis in chickens.</title>
        <authorList>
            <person name="Reid A.J."/>
            <person name="Blake D."/>
            <person name="Billington K."/>
            <person name="Browne H."/>
            <person name="Dunn M."/>
            <person name="Hung S."/>
            <person name="Kawahara F."/>
            <person name="Miranda-Saavedra D."/>
            <person name="Mourier T."/>
            <person name="Nagra H."/>
            <person name="Otto T.D."/>
            <person name="Rawlings N."/>
            <person name="Sanchez A."/>
            <person name="Sanders M."/>
            <person name="Subramaniam C."/>
            <person name="Tay Y."/>
            <person name="Dear P."/>
            <person name="Doerig C."/>
            <person name="Gruber A."/>
            <person name="Parkinson J."/>
            <person name="Shirley M."/>
            <person name="Wan K.L."/>
            <person name="Berriman M."/>
            <person name="Tomley F."/>
            <person name="Pain A."/>
        </authorList>
    </citation>
    <scope>NUCLEOTIDE SEQUENCE [LARGE SCALE GENOMIC DNA]</scope>
    <source>
        <strain evidence="1">Houghton</strain>
    </source>
</reference>
<gene>
    <name evidence="1" type="ORF">ETH_00010505</name>
</gene>
<evidence type="ECO:0000313" key="1">
    <source>
        <dbReference type="EMBL" id="CDJ41679.1"/>
    </source>
</evidence>
<dbReference type="Proteomes" id="UP000030747">
    <property type="component" value="Unassembled WGS sequence"/>
</dbReference>